<dbReference type="SUPFAM" id="SSF103481">
    <property type="entry name" value="Multidrug resistance efflux transporter EmrE"/>
    <property type="match status" value="2"/>
</dbReference>
<evidence type="ECO:0000313" key="8">
    <source>
        <dbReference type="Proteomes" id="UP001642483"/>
    </source>
</evidence>
<dbReference type="InterPro" id="IPR000620">
    <property type="entry name" value="EamA_dom"/>
</dbReference>
<feature type="transmembrane region" description="Helical" evidence="5">
    <location>
        <begin position="183"/>
        <end position="203"/>
    </location>
</feature>
<feature type="transmembrane region" description="Helical" evidence="5">
    <location>
        <begin position="273"/>
        <end position="293"/>
    </location>
</feature>
<dbReference type="InterPro" id="IPR037185">
    <property type="entry name" value="EmrE-like"/>
</dbReference>
<dbReference type="PANTHER" id="PTHR22911:SF6">
    <property type="entry name" value="SOLUTE CARRIER FAMILY 35 MEMBER G1"/>
    <property type="match status" value="1"/>
</dbReference>
<evidence type="ECO:0000256" key="2">
    <source>
        <dbReference type="ARBA" id="ARBA00022692"/>
    </source>
</evidence>
<organism evidence="7 8">
    <name type="scientific">Clavelina lepadiformis</name>
    <name type="common">Light-bulb sea squirt</name>
    <name type="synonym">Ascidia lepadiformis</name>
    <dbReference type="NCBI Taxonomy" id="159417"/>
    <lineage>
        <taxon>Eukaryota</taxon>
        <taxon>Metazoa</taxon>
        <taxon>Chordata</taxon>
        <taxon>Tunicata</taxon>
        <taxon>Ascidiacea</taxon>
        <taxon>Aplousobranchia</taxon>
        <taxon>Clavelinidae</taxon>
        <taxon>Clavelina</taxon>
    </lineage>
</organism>
<feature type="transmembrane region" description="Helical" evidence="5">
    <location>
        <begin position="215"/>
        <end position="233"/>
    </location>
</feature>
<keyword evidence="2 5" id="KW-0812">Transmembrane</keyword>
<dbReference type="Proteomes" id="UP001642483">
    <property type="component" value="Unassembled WGS sequence"/>
</dbReference>
<keyword evidence="3 5" id="KW-1133">Transmembrane helix</keyword>
<feature type="transmembrane region" description="Helical" evidence="5">
    <location>
        <begin position="29"/>
        <end position="53"/>
    </location>
</feature>
<keyword evidence="4 5" id="KW-0472">Membrane</keyword>
<feature type="transmembrane region" description="Helical" evidence="5">
    <location>
        <begin position="299"/>
        <end position="317"/>
    </location>
</feature>
<evidence type="ECO:0000259" key="6">
    <source>
        <dbReference type="Pfam" id="PF00892"/>
    </source>
</evidence>
<comment type="subcellular location">
    <subcellularLocation>
        <location evidence="1">Membrane</location>
        <topology evidence="1">Multi-pass membrane protein</topology>
    </subcellularLocation>
</comment>
<feature type="domain" description="EamA" evidence="6">
    <location>
        <begin position="184"/>
        <end position="310"/>
    </location>
</feature>
<accession>A0ABP0FHU2</accession>
<gene>
    <name evidence="7" type="ORF">CVLEPA_LOCUS7951</name>
</gene>
<evidence type="ECO:0000256" key="5">
    <source>
        <dbReference type="SAM" id="Phobius"/>
    </source>
</evidence>
<feature type="transmembrane region" description="Helical" evidence="5">
    <location>
        <begin position="90"/>
        <end position="111"/>
    </location>
</feature>
<evidence type="ECO:0000256" key="1">
    <source>
        <dbReference type="ARBA" id="ARBA00004141"/>
    </source>
</evidence>
<proteinExistence type="predicted"/>
<evidence type="ECO:0000256" key="3">
    <source>
        <dbReference type="ARBA" id="ARBA00022989"/>
    </source>
</evidence>
<dbReference type="Pfam" id="PF00892">
    <property type="entry name" value="EamA"/>
    <property type="match status" value="2"/>
</dbReference>
<comment type="caution">
    <text evidence="7">The sequence shown here is derived from an EMBL/GenBank/DDBJ whole genome shotgun (WGS) entry which is preliminary data.</text>
</comment>
<sequence length="336" mass="36556">MRERNTSQSSIKLQDGNIKPKQKVTRSQLLGYFLAALSALANASSGICLKLAFGAEKTQMLVLRYIMQCLFLVPLLQYKKINLFGPDLKTVSILVARGVTGSLSGLLFAMALENLSLGSTLSIYYVHPALVGFLACICLKEKYSKVRGILTLLTFVGLVFVSQPSFIFGGSYEDDRESSGTRFLGIVYSLSSAVFAAVCTVMIRYLGPGIHFSHSLIYTSLEGLLIVLLQLSLSGKPIIPCRQHLLILFLSASLMYLGQILFTLALQRERAGPIASIGTSQLVFGFLLEYLILGVGPTIYGFVGASLILVCAVSQSLESTVKTKIKSCKAQRKLKL</sequence>
<name>A0ABP0FHU2_CLALP</name>
<feature type="transmembrane region" description="Helical" evidence="5">
    <location>
        <begin position="245"/>
        <end position="266"/>
    </location>
</feature>
<dbReference type="PANTHER" id="PTHR22911">
    <property type="entry name" value="ACYL-MALONYL CONDENSING ENZYME-RELATED"/>
    <property type="match status" value="1"/>
</dbReference>
<feature type="transmembrane region" description="Helical" evidence="5">
    <location>
        <begin position="149"/>
        <end position="171"/>
    </location>
</feature>
<feature type="transmembrane region" description="Helical" evidence="5">
    <location>
        <begin position="59"/>
        <end position="78"/>
    </location>
</feature>
<evidence type="ECO:0000256" key="4">
    <source>
        <dbReference type="ARBA" id="ARBA00023136"/>
    </source>
</evidence>
<keyword evidence="8" id="KW-1185">Reference proteome</keyword>
<feature type="transmembrane region" description="Helical" evidence="5">
    <location>
        <begin position="117"/>
        <end position="137"/>
    </location>
</feature>
<feature type="domain" description="EamA" evidence="6">
    <location>
        <begin position="30"/>
        <end position="162"/>
    </location>
</feature>
<reference evidence="7 8" key="1">
    <citation type="submission" date="2024-02" db="EMBL/GenBank/DDBJ databases">
        <authorList>
            <person name="Daric V."/>
            <person name="Darras S."/>
        </authorList>
    </citation>
    <scope>NUCLEOTIDE SEQUENCE [LARGE SCALE GENOMIC DNA]</scope>
</reference>
<evidence type="ECO:0000313" key="7">
    <source>
        <dbReference type="EMBL" id="CAK8677985.1"/>
    </source>
</evidence>
<protein>
    <recommendedName>
        <fullName evidence="6">EamA domain-containing protein</fullName>
    </recommendedName>
</protein>
<dbReference type="EMBL" id="CAWYQH010000046">
    <property type="protein sequence ID" value="CAK8677985.1"/>
    <property type="molecule type" value="Genomic_DNA"/>
</dbReference>